<evidence type="ECO:0000313" key="2">
    <source>
        <dbReference type="Proteomes" id="UP000007463"/>
    </source>
</evidence>
<dbReference type="EMBL" id="CP002542">
    <property type="protein sequence ID" value="AEA44114.1"/>
    <property type="molecule type" value="Genomic_DNA"/>
</dbReference>
<dbReference type="AlphaFoldDB" id="F2I9V6"/>
<accession>F2I9V6</accession>
<reference evidence="2" key="2">
    <citation type="submission" date="2011-02" db="EMBL/GenBank/DDBJ databases">
        <title>The complete genome of Fluviicola taffensis DSM 16823.</title>
        <authorList>
            <consortium name="US DOE Joint Genome Institute (JGI-PGF)"/>
            <person name="Lucas S."/>
            <person name="Copeland A."/>
            <person name="Lapidus A."/>
            <person name="Bruce D."/>
            <person name="Goodwin L."/>
            <person name="Pitluck S."/>
            <person name="Kyrpides N."/>
            <person name="Mavromatis K."/>
            <person name="Ivanova N."/>
            <person name="Mikhailova N."/>
            <person name="Pagani I."/>
            <person name="Chertkov O."/>
            <person name="Detter J.C."/>
            <person name="Han C."/>
            <person name="Tapia R."/>
            <person name="Land M."/>
            <person name="Hauser L."/>
            <person name="Markowitz V."/>
            <person name="Cheng J.-F."/>
            <person name="Hugenholtz P."/>
            <person name="Woyke T."/>
            <person name="Wu D."/>
            <person name="Tindall B."/>
            <person name="Pomrenke H.G."/>
            <person name="Brambilla E."/>
            <person name="Klenk H.-P."/>
            <person name="Eisen J.A."/>
        </authorList>
    </citation>
    <scope>NUCLEOTIDE SEQUENCE [LARGE SCALE GENOMIC DNA]</scope>
    <source>
        <strain evidence="2">DSM 16823 / RW262 / RW262</strain>
    </source>
</reference>
<proteinExistence type="predicted"/>
<dbReference type="Proteomes" id="UP000007463">
    <property type="component" value="Chromosome"/>
</dbReference>
<keyword evidence="2" id="KW-1185">Reference proteome</keyword>
<gene>
    <name evidence="1" type="ordered locus">Fluta_2128</name>
</gene>
<organism evidence="1 2">
    <name type="scientific">Fluviicola taffensis (strain DSM 16823 / NCIMB 13979 / RW262)</name>
    <dbReference type="NCBI Taxonomy" id="755732"/>
    <lineage>
        <taxon>Bacteria</taxon>
        <taxon>Pseudomonadati</taxon>
        <taxon>Bacteroidota</taxon>
        <taxon>Flavobacteriia</taxon>
        <taxon>Flavobacteriales</taxon>
        <taxon>Crocinitomicaceae</taxon>
        <taxon>Fluviicola</taxon>
    </lineage>
</organism>
<protein>
    <submittedName>
        <fullName evidence="1">Uncharacterized protein</fullName>
    </submittedName>
</protein>
<evidence type="ECO:0000313" key="1">
    <source>
        <dbReference type="EMBL" id="AEA44114.1"/>
    </source>
</evidence>
<reference evidence="1 2" key="1">
    <citation type="journal article" date="2011" name="Stand. Genomic Sci.">
        <title>Complete genome sequence of the gliding freshwater bacterium Fluviicola taffensis type strain (RW262).</title>
        <authorList>
            <person name="Woyke T."/>
            <person name="Chertkov O."/>
            <person name="Lapidus A."/>
            <person name="Nolan M."/>
            <person name="Lucas S."/>
            <person name="Del Rio T.G."/>
            <person name="Tice H."/>
            <person name="Cheng J.F."/>
            <person name="Tapia R."/>
            <person name="Han C."/>
            <person name="Goodwin L."/>
            <person name="Pitluck S."/>
            <person name="Liolios K."/>
            <person name="Pagani I."/>
            <person name="Ivanova N."/>
            <person name="Huntemann M."/>
            <person name="Mavromatis K."/>
            <person name="Mikhailova N."/>
            <person name="Pati A."/>
            <person name="Chen A."/>
            <person name="Palaniappan K."/>
            <person name="Land M."/>
            <person name="Hauser L."/>
            <person name="Brambilla E.M."/>
            <person name="Rohde M."/>
            <person name="Mwirichia R."/>
            <person name="Sikorski J."/>
            <person name="Tindall B.J."/>
            <person name="Goker M."/>
            <person name="Bristow J."/>
            <person name="Eisen J.A."/>
            <person name="Markowitz V."/>
            <person name="Hugenholtz P."/>
            <person name="Klenk H.P."/>
            <person name="Kyrpides N.C."/>
        </authorList>
    </citation>
    <scope>NUCLEOTIDE SEQUENCE [LARGE SCALE GENOMIC DNA]</scope>
    <source>
        <strain evidence="2">DSM 16823 / RW262 / RW262</strain>
    </source>
</reference>
<dbReference type="KEGG" id="fte:Fluta_2128"/>
<name>F2I9V6_FLUTR</name>
<sequence>MINLLQKMQVRADDYQLDISSIIFEIMDLENRNDVDEIFDKYVEMSKPVLKLTVGQSNRKIDALTAKIYDYLEQFINEQNLSNL</sequence>
<dbReference type="HOGENOM" id="CLU_2522683_0_0_10"/>